<dbReference type="Pfam" id="PF01385">
    <property type="entry name" value="OrfB_IS605"/>
    <property type="match status" value="1"/>
</dbReference>
<comment type="similarity">
    <text evidence="2">In the N-terminal section; belongs to the transposase 2 family.</text>
</comment>
<gene>
    <name evidence="11" type="primary">ydcM</name>
    <name evidence="11" type="ORF">Airi02_023330</name>
</gene>
<keyword evidence="7" id="KW-0233">DNA recombination</keyword>
<feature type="domain" description="Probable transposase IS891/IS1136/IS1341" evidence="8">
    <location>
        <begin position="188"/>
        <end position="289"/>
    </location>
</feature>
<reference evidence="11" key="1">
    <citation type="submission" date="2023-03" db="EMBL/GenBank/DDBJ databases">
        <title>Actinoallomurus iriomotensis NBRC 103684.</title>
        <authorList>
            <person name="Ichikawa N."/>
            <person name="Sato H."/>
            <person name="Tonouchi N."/>
        </authorList>
    </citation>
    <scope>NUCLEOTIDE SEQUENCE</scope>
    <source>
        <strain evidence="11">NBRC 103684</strain>
    </source>
</reference>
<organism evidence="11 12">
    <name type="scientific">Actinoallomurus iriomotensis</name>
    <dbReference type="NCBI Taxonomy" id="478107"/>
    <lineage>
        <taxon>Bacteria</taxon>
        <taxon>Bacillati</taxon>
        <taxon>Actinomycetota</taxon>
        <taxon>Actinomycetes</taxon>
        <taxon>Streptosporangiales</taxon>
        <taxon>Thermomonosporaceae</taxon>
        <taxon>Actinoallomurus</taxon>
    </lineage>
</organism>
<keyword evidence="12" id="KW-1185">Reference proteome</keyword>
<dbReference type="EMBL" id="BSTK01000003">
    <property type="protein sequence ID" value="GLY84404.1"/>
    <property type="molecule type" value="Genomic_DNA"/>
</dbReference>
<dbReference type="Pfam" id="PF12323">
    <property type="entry name" value="HTH_OrfB_IS605"/>
    <property type="match status" value="1"/>
</dbReference>
<sequence length="400" mass="43846">MGVRRSFKFLLRPTGKQVAALTKCLDDHRELYNAALEHRRTAYRKARVSVRYGDQSAELKHIRADDPDGQGRWSFSFRQATLRRLDKAFGGFFDRLKAGRTPGFPRFKGRGRFNTVEWPKDGDGCRWDSQPHHRTATYVRLQGIGHVRVHQHRRVLGTVKTISVKREGARWFVVLSCDDVPAGTLPVTGAVAGIDLGVASLATTSDGQHLANPRHLAVTAGRLAAAQRDLARKKRGSRRRRKAVARVAALHAKVRRQRLDSAHKAALTLVRDHDMIAHETLKVTNMTKRAAPRPDGDGGHLPNGAAAKSGLNRSILDAGWGVFLTILSHKAESAGRQLIAVNPANTSRTCAECGHCAKDNRTTQAVFRCTACGHEAHADVNAAINILRAGLALRDAAQAA</sequence>
<evidence type="ECO:0000256" key="3">
    <source>
        <dbReference type="ARBA" id="ARBA00022578"/>
    </source>
</evidence>
<dbReference type="PANTHER" id="PTHR30405">
    <property type="entry name" value="TRANSPOSASE"/>
    <property type="match status" value="1"/>
</dbReference>
<dbReference type="InterPro" id="IPR010095">
    <property type="entry name" value="Cas12f1-like_TNB"/>
</dbReference>
<dbReference type="GO" id="GO:0003677">
    <property type="term" value="F:DNA binding"/>
    <property type="evidence" value="ECO:0007669"/>
    <property type="project" value="UniProtKB-KW"/>
</dbReference>
<evidence type="ECO:0000256" key="6">
    <source>
        <dbReference type="ARBA" id="ARBA00023125"/>
    </source>
</evidence>
<evidence type="ECO:0000259" key="9">
    <source>
        <dbReference type="Pfam" id="PF07282"/>
    </source>
</evidence>
<evidence type="ECO:0000256" key="1">
    <source>
        <dbReference type="ARBA" id="ARBA00008761"/>
    </source>
</evidence>
<evidence type="ECO:0000256" key="5">
    <source>
        <dbReference type="ARBA" id="ARBA00022833"/>
    </source>
</evidence>
<accession>A0A9W6RZK3</accession>
<keyword evidence="5" id="KW-0862">Zinc</keyword>
<comment type="caution">
    <text evidence="11">The sequence shown here is derived from an EMBL/GenBank/DDBJ whole genome shotgun (WGS) entry which is preliminary data.</text>
</comment>
<dbReference type="AlphaFoldDB" id="A0A9W6RZK3"/>
<dbReference type="GO" id="GO:0006310">
    <property type="term" value="P:DNA recombination"/>
    <property type="evidence" value="ECO:0007669"/>
    <property type="project" value="UniProtKB-KW"/>
</dbReference>
<keyword evidence="3" id="KW-0815">Transposition</keyword>
<dbReference type="InterPro" id="IPR001959">
    <property type="entry name" value="Transposase"/>
</dbReference>
<dbReference type="NCBIfam" id="NF040570">
    <property type="entry name" value="guided_TnpB"/>
    <property type="match status" value="1"/>
</dbReference>
<dbReference type="GO" id="GO:0046872">
    <property type="term" value="F:metal ion binding"/>
    <property type="evidence" value="ECO:0007669"/>
    <property type="project" value="UniProtKB-KW"/>
</dbReference>
<evidence type="ECO:0000256" key="7">
    <source>
        <dbReference type="ARBA" id="ARBA00023172"/>
    </source>
</evidence>
<dbReference type="InterPro" id="IPR051399">
    <property type="entry name" value="RNA-guided_DNA_endo/Transpos"/>
</dbReference>
<feature type="domain" description="Transposase putative helix-turn-helix" evidence="10">
    <location>
        <begin position="1"/>
        <end position="45"/>
    </location>
</feature>
<keyword evidence="6" id="KW-0238">DNA-binding</keyword>
<evidence type="ECO:0000313" key="11">
    <source>
        <dbReference type="EMBL" id="GLY84404.1"/>
    </source>
</evidence>
<evidence type="ECO:0000259" key="10">
    <source>
        <dbReference type="Pfam" id="PF12323"/>
    </source>
</evidence>
<keyword evidence="4" id="KW-0479">Metal-binding</keyword>
<dbReference type="Proteomes" id="UP001165074">
    <property type="component" value="Unassembled WGS sequence"/>
</dbReference>
<dbReference type="InterPro" id="IPR021027">
    <property type="entry name" value="Transposase_put_HTH"/>
</dbReference>
<dbReference type="GO" id="GO:0032196">
    <property type="term" value="P:transposition"/>
    <property type="evidence" value="ECO:0007669"/>
    <property type="project" value="UniProtKB-KW"/>
</dbReference>
<evidence type="ECO:0000256" key="4">
    <source>
        <dbReference type="ARBA" id="ARBA00022723"/>
    </source>
</evidence>
<protein>
    <submittedName>
        <fullName evidence="11">Transposase</fullName>
    </submittedName>
</protein>
<evidence type="ECO:0000313" key="12">
    <source>
        <dbReference type="Proteomes" id="UP001165074"/>
    </source>
</evidence>
<proteinExistence type="inferred from homology"/>
<evidence type="ECO:0000256" key="2">
    <source>
        <dbReference type="ARBA" id="ARBA00011044"/>
    </source>
</evidence>
<evidence type="ECO:0000259" key="8">
    <source>
        <dbReference type="Pfam" id="PF01385"/>
    </source>
</evidence>
<comment type="similarity">
    <text evidence="1">In the C-terminal section; belongs to the transposase 35 family.</text>
</comment>
<dbReference type="PANTHER" id="PTHR30405:SF25">
    <property type="entry name" value="RNA-GUIDED DNA ENDONUCLEASE INSQ-RELATED"/>
    <property type="match status" value="1"/>
</dbReference>
<dbReference type="Pfam" id="PF07282">
    <property type="entry name" value="Cas12f1-like_TNB"/>
    <property type="match status" value="1"/>
</dbReference>
<feature type="domain" description="Cas12f1-like TNB" evidence="9">
    <location>
        <begin position="320"/>
        <end position="386"/>
    </location>
</feature>
<name>A0A9W6RZK3_9ACTN</name>